<dbReference type="EMBL" id="BAAARY010000008">
    <property type="protein sequence ID" value="GAA2523206.1"/>
    <property type="molecule type" value="Genomic_DNA"/>
</dbReference>
<name>A0ABP6AUT6_9ACTN</name>
<protein>
    <submittedName>
        <fullName evidence="7">VWA domain-containing protein</fullName>
    </submittedName>
</protein>
<dbReference type="Gene3D" id="3.40.50.410">
    <property type="entry name" value="von Willebrand factor, type A domain"/>
    <property type="match status" value="1"/>
</dbReference>
<dbReference type="PANTHER" id="PTHR22550:SF5">
    <property type="entry name" value="LEUCINE ZIPPER PROTEIN 4"/>
    <property type="match status" value="1"/>
</dbReference>
<dbReference type="PANTHER" id="PTHR22550">
    <property type="entry name" value="SPORE GERMINATION PROTEIN"/>
    <property type="match status" value="1"/>
</dbReference>
<evidence type="ECO:0000256" key="1">
    <source>
        <dbReference type="ARBA" id="ARBA00022475"/>
    </source>
</evidence>
<organism evidence="7 8">
    <name type="scientific">Pilimelia columellifera subsp. columellifera</name>
    <dbReference type="NCBI Taxonomy" id="706583"/>
    <lineage>
        <taxon>Bacteria</taxon>
        <taxon>Bacillati</taxon>
        <taxon>Actinomycetota</taxon>
        <taxon>Actinomycetes</taxon>
        <taxon>Micromonosporales</taxon>
        <taxon>Micromonosporaceae</taxon>
        <taxon>Pilimelia</taxon>
    </lineage>
</organism>
<accession>A0ABP6AUT6</accession>
<dbReference type="InterPro" id="IPR002035">
    <property type="entry name" value="VWF_A"/>
</dbReference>
<feature type="domain" description="VWFA" evidence="6">
    <location>
        <begin position="89"/>
        <end position="277"/>
    </location>
</feature>
<dbReference type="InterPro" id="IPR050768">
    <property type="entry name" value="UPF0353/GerABKA_families"/>
</dbReference>
<comment type="caution">
    <text evidence="7">The sequence shown here is derived from an EMBL/GenBank/DDBJ whole genome shotgun (WGS) entry which is preliminary data.</text>
</comment>
<evidence type="ECO:0000259" key="6">
    <source>
        <dbReference type="PROSITE" id="PS50234"/>
    </source>
</evidence>
<dbReference type="Pfam" id="PF07584">
    <property type="entry name" value="BatA"/>
    <property type="match status" value="1"/>
</dbReference>
<evidence type="ECO:0000313" key="7">
    <source>
        <dbReference type="EMBL" id="GAA2523206.1"/>
    </source>
</evidence>
<keyword evidence="1" id="KW-1003">Cell membrane</keyword>
<evidence type="ECO:0000256" key="3">
    <source>
        <dbReference type="ARBA" id="ARBA00022989"/>
    </source>
</evidence>
<keyword evidence="8" id="KW-1185">Reference proteome</keyword>
<proteinExistence type="predicted"/>
<dbReference type="SUPFAM" id="SSF53300">
    <property type="entry name" value="vWA-like"/>
    <property type="match status" value="1"/>
</dbReference>
<gene>
    <name evidence="7" type="ORF">GCM10010201_21900</name>
</gene>
<feature type="transmembrane region" description="Helical" evidence="5">
    <location>
        <begin position="293"/>
        <end position="312"/>
    </location>
</feature>
<dbReference type="InterPro" id="IPR024163">
    <property type="entry name" value="Aerotolerance_reg_N"/>
</dbReference>
<dbReference type="InterPro" id="IPR036465">
    <property type="entry name" value="vWFA_dom_sf"/>
</dbReference>
<evidence type="ECO:0000256" key="5">
    <source>
        <dbReference type="SAM" id="Phobius"/>
    </source>
</evidence>
<sequence>MIIRFLQPWWLLALVPVAAVAVGYVLRQRTRRVVALRFSTTEMLRAIAPQGLGWRRHLAPVAFLACLTALATAMARPATDVRETSERATVLLAIDVSLSMAAEDVPPTRLRAAQDAAADFVGDLPAGYNVGLVTFARSANVTVPPSKDRDAMIRAIAGLTLAEATATGEAVFTSLEALRASVATAGPTLPPARIVLLSDGYRTTGRSLPEAATAAAAANVPVSTIAFGTDAGVVQIEGRMQPVAVDRRALAELAAATGGRYYEAVTAGGLSEVYADLGSSLGERTVAREVGHWYAGVGLLFGLLSATFGLLWTSRLP</sequence>
<dbReference type="PROSITE" id="PS50234">
    <property type="entry name" value="VWFA"/>
    <property type="match status" value="1"/>
</dbReference>
<dbReference type="Proteomes" id="UP001499978">
    <property type="component" value="Unassembled WGS sequence"/>
</dbReference>
<evidence type="ECO:0000256" key="4">
    <source>
        <dbReference type="ARBA" id="ARBA00023136"/>
    </source>
</evidence>
<dbReference type="Pfam" id="PF13519">
    <property type="entry name" value="VWA_2"/>
    <property type="match status" value="1"/>
</dbReference>
<reference evidence="8" key="1">
    <citation type="journal article" date="2019" name="Int. J. Syst. Evol. Microbiol.">
        <title>The Global Catalogue of Microorganisms (GCM) 10K type strain sequencing project: providing services to taxonomists for standard genome sequencing and annotation.</title>
        <authorList>
            <consortium name="The Broad Institute Genomics Platform"/>
            <consortium name="The Broad Institute Genome Sequencing Center for Infectious Disease"/>
            <person name="Wu L."/>
            <person name="Ma J."/>
        </authorList>
    </citation>
    <scope>NUCLEOTIDE SEQUENCE [LARGE SCALE GENOMIC DNA]</scope>
    <source>
        <strain evidence="8">JCM 3367</strain>
    </source>
</reference>
<evidence type="ECO:0000256" key="2">
    <source>
        <dbReference type="ARBA" id="ARBA00022692"/>
    </source>
</evidence>
<keyword evidence="2 5" id="KW-0812">Transmembrane</keyword>
<evidence type="ECO:0000313" key="8">
    <source>
        <dbReference type="Proteomes" id="UP001499978"/>
    </source>
</evidence>
<keyword evidence="3 5" id="KW-1133">Transmembrane helix</keyword>
<dbReference type="SMART" id="SM00327">
    <property type="entry name" value="VWA"/>
    <property type="match status" value="1"/>
</dbReference>
<keyword evidence="4 5" id="KW-0472">Membrane</keyword>